<dbReference type="AlphaFoldDB" id="A0A933MIQ8"/>
<evidence type="ECO:0000256" key="1">
    <source>
        <dbReference type="PROSITE-ProRule" id="PRU00339"/>
    </source>
</evidence>
<dbReference type="Pfam" id="PF13432">
    <property type="entry name" value="TPR_16"/>
    <property type="match status" value="2"/>
</dbReference>
<dbReference type="PROSITE" id="PS50293">
    <property type="entry name" value="TPR_REGION"/>
    <property type="match status" value="2"/>
</dbReference>
<proteinExistence type="predicted"/>
<dbReference type="PROSITE" id="PS50005">
    <property type="entry name" value="TPR"/>
    <property type="match status" value="5"/>
</dbReference>
<dbReference type="Gene3D" id="1.25.40.10">
    <property type="entry name" value="Tetratricopeptide repeat domain"/>
    <property type="match status" value="2"/>
</dbReference>
<dbReference type="InterPro" id="IPR011990">
    <property type="entry name" value="TPR-like_helical_dom_sf"/>
</dbReference>
<dbReference type="Proteomes" id="UP000736328">
    <property type="component" value="Unassembled WGS sequence"/>
</dbReference>
<dbReference type="InterPro" id="IPR037257">
    <property type="entry name" value="T2SS_E_N_sf"/>
</dbReference>
<protein>
    <submittedName>
        <fullName evidence="3">Tetratricopeptide repeat protein</fullName>
    </submittedName>
</protein>
<accession>A0A933MIQ8</accession>
<evidence type="ECO:0000313" key="4">
    <source>
        <dbReference type="Proteomes" id="UP000736328"/>
    </source>
</evidence>
<dbReference type="SMART" id="SM00028">
    <property type="entry name" value="TPR"/>
    <property type="match status" value="5"/>
</dbReference>
<dbReference type="SUPFAM" id="SSF160246">
    <property type="entry name" value="EspE N-terminal domain-like"/>
    <property type="match status" value="1"/>
</dbReference>
<organism evidence="3 4">
    <name type="scientific">candidate division TA06 bacterium</name>
    <dbReference type="NCBI Taxonomy" id="2250710"/>
    <lineage>
        <taxon>Bacteria</taxon>
        <taxon>Bacteria division TA06</taxon>
    </lineage>
</organism>
<dbReference type="Pfam" id="PF00515">
    <property type="entry name" value="TPR_1"/>
    <property type="match status" value="2"/>
</dbReference>
<reference evidence="3" key="1">
    <citation type="submission" date="2020-07" db="EMBL/GenBank/DDBJ databases">
        <title>Huge and variable diversity of episymbiotic CPR bacteria and DPANN archaea in groundwater ecosystems.</title>
        <authorList>
            <person name="He C.Y."/>
            <person name="Keren R."/>
            <person name="Whittaker M."/>
            <person name="Farag I.F."/>
            <person name="Doudna J."/>
            <person name="Cate J.H.D."/>
            <person name="Banfield J.F."/>
        </authorList>
    </citation>
    <scope>NUCLEOTIDE SEQUENCE</scope>
    <source>
        <strain evidence="3">NC_groundwater_1520_Pr4_B-0.1um_53_5</strain>
    </source>
</reference>
<feature type="domain" description="PatA-like N-terminal" evidence="2">
    <location>
        <begin position="4"/>
        <end position="161"/>
    </location>
</feature>
<feature type="repeat" description="TPR" evidence="1">
    <location>
        <begin position="285"/>
        <end position="318"/>
    </location>
</feature>
<comment type="caution">
    <text evidence="3">The sequence shown here is derived from an EMBL/GenBank/DDBJ whole genome shotgun (WGS) entry which is preliminary data.</text>
</comment>
<name>A0A933MIQ8_UNCT6</name>
<dbReference type="Pfam" id="PF14332">
    <property type="entry name" value="DUF4388"/>
    <property type="match status" value="1"/>
</dbReference>
<dbReference type="InterPro" id="IPR019734">
    <property type="entry name" value="TPR_rpt"/>
</dbReference>
<sequence>MAIKGSFKEISLPDVLQLLSVGHKTGCLKVTDGKSFGSIFFKDGKICYSSLLNRPDRLGDRLLSRGFITNSQLGEALKHQQTDPDGRRLGDILIHLGLLTKQDLESDVSRQIADAIFYLLRWDEGDFFFEPDTLPTEEAITVSLDVLNLLLEEARRIDEWKNLEAKLPGVQIVLERLILEGSQQVEMELNEEERQVIQLIDGRRTMGEVMVASSLGEFLTSKIIYGLLRAGLVKRGNERGRAAARAGMGAIDEHRNLGIAFYKTQMYEEAYREYRRIVEIKPDEADARFYLGLINFRKAEYAEAATEFLEAIAIEPKKACSYNNLGLALEAMGEYEDASRQYKKALEMASDKVIPKLNLAHLACRKKEWGLAQEQLKKIEEQSGKTKLGSFLLGLAAYRSSQWDQAIEHWQECSQGGRFNPASENNIAAIWQARGQVEESERHYQAALKVSPENRMLLHNLSELYYRHSLWPQAVDVLTRVADLGLADVQQLYKLGNLCLKQGQKDNAVKWWKKALELDPSNQMIRRNLDLAEKG</sequence>
<feature type="repeat" description="TPR" evidence="1">
    <location>
        <begin position="251"/>
        <end position="284"/>
    </location>
</feature>
<gene>
    <name evidence="3" type="ORF">HY768_09155</name>
</gene>
<dbReference type="EMBL" id="JACQXR010000119">
    <property type="protein sequence ID" value="MBI4727367.1"/>
    <property type="molecule type" value="Genomic_DNA"/>
</dbReference>
<dbReference type="SUPFAM" id="SSF48452">
    <property type="entry name" value="TPR-like"/>
    <property type="match status" value="2"/>
</dbReference>
<feature type="repeat" description="TPR" evidence="1">
    <location>
        <begin position="319"/>
        <end position="352"/>
    </location>
</feature>
<evidence type="ECO:0000313" key="3">
    <source>
        <dbReference type="EMBL" id="MBI4727367.1"/>
    </source>
</evidence>
<evidence type="ECO:0000259" key="2">
    <source>
        <dbReference type="Pfam" id="PF14332"/>
    </source>
</evidence>
<dbReference type="InterPro" id="IPR025497">
    <property type="entry name" value="PatA-like_N"/>
</dbReference>
<feature type="repeat" description="TPR" evidence="1">
    <location>
        <begin position="489"/>
        <end position="522"/>
    </location>
</feature>
<keyword evidence="1" id="KW-0802">TPR repeat</keyword>
<feature type="repeat" description="TPR" evidence="1">
    <location>
        <begin position="421"/>
        <end position="454"/>
    </location>
</feature>
<dbReference type="PANTHER" id="PTHR36304:SF4">
    <property type="entry name" value="DUF4388 DOMAIN-CONTAINING PROTEIN"/>
    <property type="match status" value="1"/>
</dbReference>
<dbReference type="PANTHER" id="PTHR36304">
    <property type="entry name" value="DOMAIN GTPASE-ACTIVATING PROTEIN, PUTATIVE-RELATED-RELATED"/>
    <property type="match status" value="1"/>
</dbReference>